<dbReference type="SUPFAM" id="SSF48264">
    <property type="entry name" value="Cytochrome P450"/>
    <property type="match status" value="1"/>
</dbReference>
<dbReference type="RefSeq" id="WP_119579471.1">
    <property type="nucleotide sequence ID" value="NZ_QXEC01000032.1"/>
</dbReference>
<comment type="caution">
    <text evidence="9">The sequence shown here is derived from an EMBL/GenBank/DDBJ whole genome shotgun (WGS) entry which is preliminary data.</text>
</comment>
<organism evidence="9 10">
    <name type="scientific">Micromonospora radicis</name>
    <dbReference type="NCBI Taxonomy" id="1894971"/>
    <lineage>
        <taxon>Bacteria</taxon>
        <taxon>Bacillati</taxon>
        <taxon>Actinomycetota</taxon>
        <taxon>Actinomycetes</taxon>
        <taxon>Micromonosporales</taxon>
        <taxon>Micromonosporaceae</taxon>
        <taxon>Micromonospora</taxon>
    </lineage>
</organism>
<comment type="cofactor">
    <cofactor evidence="7">
        <name>heme</name>
        <dbReference type="ChEBI" id="CHEBI:30413"/>
    </cofactor>
</comment>
<feature type="binding site" description="axial binding residue" evidence="7">
    <location>
        <position position="388"/>
    </location>
    <ligand>
        <name>heme</name>
        <dbReference type="ChEBI" id="CHEBI:30413"/>
    </ligand>
    <ligandPart>
        <name>Fe</name>
        <dbReference type="ChEBI" id="CHEBI:18248"/>
    </ligandPart>
</feature>
<sequence>MSPRSRRPVHQKLSALKADLLGSHRRLLAAHHGFVRFRVLRRTYTLVSEPEAVHRILVTNASSYRRGFQHGNLALGIGNGLLTSDGEVWQRQRRSTRPVFDRALLGRVVKIASAISSDVVDRWHAAGRRGETVDVLDDMRELSLRVISQAMFGEELPDQAGLFVATTRASLAVAFRRNIMPLSPPFWVPTRRHRNLRRCLAEVDRFVYARIADRLADDREHGDMLAGLIRAFGDRPDSMRELRDQIVTLYFAGFETTASALAWTLLMLGRNPEVADRLHAELVAVLGDRTPTYRDLAALPYTRQVLQESMRLHPPVYTLPRTAAADEQIGDIDLRQGDNVVVPIHVSHGSDTVWEKPAQSCPERFAPGRLTPQQRRAYLPFGVGPRKCIGESFAMATMMSVLAVVGRQVRLQMVDGHPVTPATEVTQYPGAGLPMHVRPAPPA</sequence>
<dbReference type="InterPro" id="IPR002401">
    <property type="entry name" value="Cyt_P450_E_grp-I"/>
</dbReference>
<evidence type="ECO:0000256" key="8">
    <source>
        <dbReference type="RuleBase" id="RU000461"/>
    </source>
</evidence>
<evidence type="ECO:0000313" key="10">
    <source>
        <dbReference type="Proteomes" id="UP000283832"/>
    </source>
</evidence>
<comment type="similarity">
    <text evidence="1 8">Belongs to the cytochrome P450 family.</text>
</comment>
<name>A0A418MP22_9ACTN</name>
<proteinExistence type="inferred from homology"/>
<dbReference type="InterPro" id="IPR017972">
    <property type="entry name" value="Cyt_P450_CS"/>
</dbReference>
<dbReference type="Proteomes" id="UP000283832">
    <property type="component" value="Unassembled WGS sequence"/>
</dbReference>
<evidence type="ECO:0000256" key="5">
    <source>
        <dbReference type="ARBA" id="ARBA00023004"/>
    </source>
</evidence>
<evidence type="ECO:0000256" key="7">
    <source>
        <dbReference type="PIRSR" id="PIRSR602401-1"/>
    </source>
</evidence>
<dbReference type="PROSITE" id="PS00086">
    <property type="entry name" value="CYTOCHROME_P450"/>
    <property type="match status" value="1"/>
</dbReference>
<evidence type="ECO:0000256" key="1">
    <source>
        <dbReference type="ARBA" id="ARBA00010617"/>
    </source>
</evidence>
<keyword evidence="6 8" id="KW-0503">Monooxygenase</keyword>
<keyword evidence="10" id="KW-1185">Reference proteome</keyword>
<keyword evidence="3 7" id="KW-0479">Metal-binding</keyword>
<dbReference type="GO" id="GO:0020037">
    <property type="term" value="F:heme binding"/>
    <property type="evidence" value="ECO:0007669"/>
    <property type="project" value="InterPro"/>
</dbReference>
<evidence type="ECO:0000256" key="3">
    <source>
        <dbReference type="ARBA" id="ARBA00022723"/>
    </source>
</evidence>
<keyword evidence="5 7" id="KW-0408">Iron</keyword>
<dbReference type="GO" id="GO:0004497">
    <property type="term" value="F:monooxygenase activity"/>
    <property type="evidence" value="ECO:0007669"/>
    <property type="project" value="UniProtKB-KW"/>
</dbReference>
<evidence type="ECO:0000256" key="2">
    <source>
        <dbReference type="ARBA" id="ARBA00022617"/>
    </source>
</evidence>
<dbReference type="InterPro" id="IPR036396">
    <property type="entry name" value="Cyt_P450_sf"/>
</dbReference>
<dbReference type="PANTHER" id="PTHR24291:SF50">
    <property type="entry name" value="BIFUNCTIONAL ALBAFLAVENONE MONOOXYGENASE_TERPENE SYNTHASE"/>
    <property type="match status" value="1"/>
</dbReference>
<dbReference type="PANTHER" id="PTHR24291">
    <property type="entry name" value="CYTOCHROME P450 FAMILY 4"/>
    <property type="match status" value="1"/>
</dbReference>
<dbReference type="GO" id="GO:0005506">
    <property type="term" value="F:iron ion binding"/>
    <property type="evidence" value="ECO:0007669"/>
    <property type="project" value="InterPro"/>
</dbReference>
<dbReference type="Pfam" id="PF00067">
    <property type="entry name" value="p450"/>
    <property type="match status" value="1"/>
</dbReference>
<evidence type="ECO:0000256" key="6">
    <source>
        <dbReference type="ARBA" id="ARBA00023033"/>
    </source>
</evidence>
<dbReference type="AlphaFoldDB" id="A0A418MP22"/>
<dbReference type="Gene3D" id="1.10.630.10">
    <property type="entry name" value="Cytochrome P450"/>
    <property type="match status" value="1"/>
</dbReference>
<dbReference type="InterPro" id="IPR001128">
    <property type="entry name" value="Cyt_P450"/>
</dbReference>
<dbReference type="PRINTS" id="PR00385">
    <property type="entry name" value="P450"/>
</dbReference>
<dbReference type="PRINTS" id="PR00463">
    <property type="entry name" value="EP450I"/>
</dbReference>
<evidence type="ECO:0000256" key="4">
    <source>
        <dbReference type="ARBA" id="ARBA00023002"/>
    </source>
</evidence>
<evidence type="ECO:0000313" key="9">
    <source>
        <dbReference type="EMBL" id="RIV33204.1"/>
    </source>
</evidence>
<keyword evidence="4 8" id="KW-0560">Oxidoreductase</keyword>
<reference evidence="9 10" key="1">
    <citation type="submission" date="2018-08" db="EMBL/GenBank/DDBJ databases">
        <title>Jishengella sp. nov., isolated from a root of Azadirachta indica A. Juss. var. siamensis Valenton.</title>
        <authorList>
            <person name="Kuncharoen N."/>
            <person name="Tanasupawat S."/>
            <person name="Kudo T."/>
            <person name="Ohkuma M."/>
        </authorList>
    </citation>
    <scope>NUCLEOTIDE SEQUENCE [LARGE SCALE GENOMIC DNA]</scope>
    <source>
        <strain evidence="9 10">AZ1-13</strain>
    </source>
</reference>
<protein>
    <submittedName>
        <fullName evidence="9">Cytochrome P450</fullName>
    </submittedName>
</protein>
<dbReference type="EMBL" id="QXEC01000032">
    <property type="protein sequence ID" value="RIV33204.1"/>
    <property type="molecule type" value="Genomic_DNA"/>
</dbReference>
<dbReference type="GO" id="GO:0016705">
    <property type="term" value="F:oxidoreductase activity, acting on paired donors, with incorporation or reduction of molecular oxygen"/>
    <property type="evidence" value="ECO:0007669"/>
    <property type="project" value="InterPro"/>
</dbReference>
<keyword evidence="2 7" id="KW-0349">Heme</keyword>
<dbReference type="InterPro" id="IPR050196">
    <property type="entry name" value="Cytochrome_P450_Monoox"/>
</dbReference>
<accession>A0A418MP22</accession>
<dbReference type="OrthoDB" id="7376058at2"/>
<gene>
    <name evidence="9" type="ORF">D2L64_23980</name>
</gene>